<keyword evidence="5 8" id="KW-0413">Isomerase</keyword>
<evidence type="ECO:0000256" key="2">
    <source>
        <dbReference type="ARBA" id="ARBA00009652"/>
    </source>
</evidence>
<dbReference type="InterPro" id="IPR055174">
    <property type="entry name" value="Pus10_THUMP_arc"/>
</dbReference>
<dbReference type="Gene3D" id="3.30.70.2510">
    <property type="match status" value="1"/>
</dbReference>
<comment type="similarity">
    <text evidence="2 8">Belongs to the pseudouridine synthase Pus10 family.</text>
</comment>
<dbReference type="SUPFAM" id="SSF55120">
    <property type="entry name" value="Pseudouridine synthase"/>
    <property type="match status" value="1"/>
</dbReference>
<evidence type="ECO:0000256" key="8">
    <source>
        <dbReference type="HAMAP-Rule" id="MF_01893"/>
    </source>
</evidence>
<dbReference type="Pfam" id="PF21238">
    <property type="entry name" value="Pus10_C"/>
    <property type="match status" value="1"/>
</dbReference>
<dbReference type="Gene3D" id="3.30.70.3190">
    <property type="match status" value="1"/>
</dbReference>
<evidence type="ECO:0000256" key="6">
    <source>
        <dbReference type="ARBA" id="ARBA00050950"/>
    </source>
</evidence>
<dbReference type="InterPro" id="IPR020103">
    <property type="entry name" value="PsdUridine_synth_cat_dom_sf"/>
</dbReference>
<evidence type="ECO:0000256" key="5">
    <source>
        <dbReference type="ARBA" id="ARBA00023235"/>
    </source>
</evidence>
<evidence type="ECO:0000313" key="10">
    <source>
        <dbReference type="EMBL" id="AEH61127.1"/>
    </source>
</evidence>
<dbReference type="Proteomes" id="UP000006622">
    <property type="component" value="Chromosome"/>
</dbReference>
<dbReference type="HOGENOM" id="CLU_028780_2_0_2"/>
<dbReference type="RefSeq" id="WP_013898564.1">
    <property type="nucleotide sequence ID" value="NC_015676.1"/>
</dbReference>
<proteinExistence type="inferred from homology"/>
<dbReference type="FunFam" id="3.30.70.3190:FF:000001">
    <property type="entry name" value="tRNA pseudouridine synthase Pus10"/>
    <property type="match status" value="1"/>
</dbReference>
<dbReference type="NCBIfam" id="TIGR01213">
    <property type="entry name" value="pseudo_Pus10arc"/>
    <property type="match status" value="1"/>
</dbReference>
<dbReference type="EC" id="5.4.99.25" evidence="8"/>
<dbReference type="KEGG" id="mzh:Mzhil_1273"/>
<keyword evidence="11" id="KW-1185">Reference proteome</keyword>
<evidence type="ECO:0000256" key="1">
    <source>
        <dbReference type="ARBA" id="ARBA00000385"/>
    </source>
</evidence>
<feature type="active site" description="Nucleophile" evidence="8">
    <location>
        <position position="241"/>
    </location>
</feature>
<gene>
    <name evidence="8" type="primary">pus10</name>
    <name evidence="10" type="ordered locus">Mzhil_1273</name>
</gene>
<dbReference type="STRING" id="679901.Mzhil_1273"/>
<dbReference type="HAMAP" id="MF_01893">
    <property type="entry name" value="Pus10_arch"/>
    <property type="match status" value="1"/>
</dbReference>
<dbReference type="GO" id="GO:0160148">
    <property type="term" value="F:tRNA pseudouridine(55) synthase activity"/>
    <property type="evidence" value="ECO:0007669"/>
    <property type="project" value="UniProtKB-EC"/>
</dbReference>
<dbReference type="OrthoDB" id="10348at2157"/>
<reference evidence="10 11" key="1">
    <citation type="submission" date="2010-07" db="EMBL/GenBank/DDBJ databases">
        <title>The complete genome of Methanosalsum zhilinae DSM 4017.</title>
        <authorList>
            <consortium name="US DOE Joint Genome Institute (JGI-PGF)"/>
            <person name="Lucas S."/>
            <person name="Copeland A."/>
            <person name="Lapidus A."/>
            <person name="Glavina del Rio T."/>
            <person name="Dalin E."/>
            <person name="Tice H."/>
            <person name="Bruce D."/>
            <person name="Goodwin L."/>
            <person name="Pitluck S."/>
            <person name="Kyrpides N."/>
            <person name="Mavromatis K."/>
            <person name="Ovchinnikova G."/>
            <person name="Daligault H."/>
            <person name="Detter J.C."/>
            <person name="Han C."/>
            <person name="Tapia R."/>
            <person name="Larimer F."/>
            <person name="Land M."/>
            <person name="Hauser L."/>
            <person name="Markowitz V."/>
            <person name="Cheng J.-F."/>
            <person name="Hugenholtz P."/>
            <person name="Woyke T."/>
            <person name="Wu D."/>
            <person name="Spring S."/>
            <person name="Schueler E."/>
            <person name="Brambilla E."/>
            <person name="Klenk H.-P."/>
            <person name="Eisen J.A."/>
        </authorList>
    </citation>
    <scope>NUCLEOTIDE SEQUENCE [LARGE SCALE GENOMIC DNA]</scope>
    <source>
        <strain evidence="11">DSM 4017 / NBRC 107636 / OCM 62 / WeN5</strain>
    </source>
</reference>
<dbReference type="PROSITE" id="PS51165">
    <property type="entry name" value="THUMP"/>
    <property type="match status" value="1"/>
</dbReference>
<feature type="binding site" evidence="8">
    <location>
        <position position="379"/>
    </location>
    <ligand>
        <name>substrate</name>
    </ligand>
</feature>
<evidence type="ECO:0000256" key="3">
    <source>
        <dbReference type="ARBA" id="ARBA00022694"/>
    </source>
</evidence>
<sequence length="415" mass="46680">MNILEISKKIIAEGPICDHCLGRQFGKLSTGLTNDERGRALKLSITMEADRLSKEGMDSSFLSSTEGNTCWVCNGLFKELDTWAEMALSKLSKYEYSTFLVGTIISGLLSENEEILWTESGTLYAEPLKSELNREIGKIISQKTGKEVNFEYPDVVVMLDIAENNVKLQVRSLYIYGRYRKLIRGIPQTRWPCRKCRGRGCESCEFTGKQYPVSVDELIREHVIEATRCAETKFHGAGREDIDALMLGNGRPFVVEAVDPVFRETDLRLLENKINEKSGGKIEVEGLKFASKEVIESLKSSKADKVYNLKVTFKEPVSEKNLIYAVEHLAGSDIKQQTPLRVVHRRADIVRERHVHEMELEEINEDYAIIRVHCAGGLYVKELISSDDGRTVPSLSGILGVQAEVAELDVVDVKI</sequence>
<dbReference type="GO" id="GO:0031119">
    <property type="term" value="P:tRNA pseudouridine synthesis"/>
    <property type="evidence" value="ECO:0007669"/>
    <property type="project" value="UniProtKB-UniRule"/>
</dbReference>
<dbReference type="PANTHER" id="PTHR21568:SF0">
    <property type="entry name" value="TRNA PSEUDOURIDINE SYNTHASE PUS10"/>
    <property type="match status" value="1"/>
</dbReference>
<dbReference type="InterPro" id="IPR005912">
    <property type="entry name" value="Pus10"/>
</dbReference>
<dbReference type="InterPro" id="IPR004114">
    <property type="entry name" value="THUMP_dom"/>
</dbReference>
<name>F7XN18_METZD</name>
<organism evidence="10 11">
    <name type="scientific">Methanosalsum zhilinae (strain DSM 4017 / NBRC 107636 / OCM 62 / WeN5)</name>
    <name type="common">Methanohalophilus zhilinae</name>
    <dbReference type="NCBI Taxonomy" id="679901"/>
    <lineage>
        <taxon>Archaea</taxon>
        <taxon>Methanobacteriati</taxon>
        <taxon>Methanobacteriota</taxon>
        <taxon>Stenosarchaea group</taxon>
        <taxon>Methanomicrobia</taxon>
        <taxon>Methanosarcinales</taxon>
        <taxon>Methanosarcinaceae</taxon>
        <taxon>Methanosalsum</taxon>
    </lineage>
</organism>
<evidence type="ECO:0000256" key="4">
    <source>
        <dbReference type="ARBA" id="ARBA00022884"/>
    </source>
</evidence>
<protein>
    <recommendedName>
        <fullName evidence="8">tRNA pseudouridine synthase Pus10</fullName>
        <ecNumber evidence="8">5.4.99.25</ecNumber>
    </recommendedName>
    <alternativeName>
        <fullName evidence="8">tRNA pseudouridine 54/55 synthase</fullName>
        <shortName evidence="8">Psi54/55 synthase</shortName>
    </alternativeName>
</protein>
<comment type="function">
    <text evidence="7 8">Responsible for synthesis of pseudouridine from uracil-54 and uracil-55 in the psi GC loop of transfer RNAs.</text>
</comment>
<feature type="binding site" evidence="8">
    <location>
        <position position="307"/>
    </location>
    <ligand>
        <name>substrate</name>
    </ligand>
</feature>
<evidence type="ECO:0000259" key="9">
    <source>
        <dbReference type="PROSITE" id="PS51165"/>
    </source>
</evidence>
<comment type="catalytic activity">
    <reaction evidence="6 8">
        <text>uridine(54) in tRNA = pseudouridine(54) in tRNA</text>
        <dbReference type="Rhea" id="RHEA:57876"/>
        <dbReference type="Rhea" id="RHEA-COMP:10193"/>
        <dbReference type="Rhea" id="RHEA-COMP:14141"/>
        <dbReference type="ChEBI" id="CHEBI:65314"/>
        <dbReference type="ChEBI" id="CHEBI:65315"/>
    </reaction>
</comment>
<dbReference type="EMBL" id="CP002101">
    <property type="protein sequence ID" value="AEH61127.1"/>
    <property type="molecule type" value="Genomic_DNA"/>
</dbReference>
<dbReference type="SUPFAM" id="SSF143437">
    <property type="entry name" value="THUMP domain-like"/>
    <property type="match status" value="1"/>
</dbReference>
<comment type="catalytic activity">
    <reaction evidence="1 8">
        <text>uridine(55) in tRNA = pseudouridine(55) in tRNA</text>
        <dbReference type="Rhea" id="RHEA:42532"/>
        <dbReference type="Rhea" id="RHEA-COMP:10101"/>
        <dbReference type="Rhea" id="RHEA-COMP:10102"/>
        <dbReference type="ChEBI" id="CHEBI:65314"/>
        <dbReference type="ChEBI" id="CHEBI:65315"/>
        <dbReference type="EC" id="5.4.99.25"/>
    </reaction>
</comment>
<dbReference type="FunFam" id="3.30.70.2510:FF:000001">
    <property type="entry name" value="tRNA pseudouridine synthase Pus10"/>
    <property type="match status" value="1"/>
</dbReference>
<keyword evidence="4 8" id="KW-0694">RNA-binding</keyword>
<keyword evidence="3 8" id="KW-0819">tRNA processing</keyword>
<dbReference type="InterPro" id="IPR039894">
    <property type="entry name" value="Pus10-like"/>
</dbReference>
<dbReference type="AlphaFoldDB" id="F7XN18"/>
<dbReference type="PANTHER" id="PTHR21568">
    <property type="entry name" value="TRNA PSEUDOURIDINE SYNTHASE PUS10"/>
    <property type="match status" value="1"/>
</dbReference>
<accession>F7XN18</accession>
<dbReference type="GeneID" id="10822909"/>
<dbReference type="InterPro" id="IPR048741">
    <property type="entry name" value="Pus10-like_C"/>
</dbReference>
<dbReference type="GO" id="GO:0000049">
    <property type="term" value="F:tRNA binding"/>
    <property type="evidence" value="ECO:0007669"/>
    <property type="project" value="InterPro"/>
</dbReference>
<evidence type="ECO:0000313" key="11">
    <source>
        <dbReference type="Proteomes" id="UP000006622"/>
    </source>
</evidence>
<feature type="domain" description="THUMP" evidence="9">
    <location>
        <begin position="46"/>
        <end position="172"/>
    </location>
</feature>
<dbReference type="Pfam" id="PF22023">
    <property type="entry name" value="Pus10_THUMP_arc"/>
    <property type="match status" value="1"/>
</dbReference>
<evidence type="ECO:0000256" key="7">
    <source>
        <dbReference type="ARBA" id="ARBA00058132"/>
    </source>
</evidence>